<accession>A0ABR7MYK2</accession>
<dbReference type="RefSeq" id="WP_249297076.1">
    <property type="nucleotide sequence ID" value="NZ_JACRSX010000001.1"/>
</dbReference>
<dbReference type="InterPro" id="IPR029058">
    <property type="entry name" value="AB_hydrolase_fold"/>
</dbReference>
<keyword evidence="2" id="KW-1185">Reference proteome</keyword>
<dbReference type="EMBL" id="JACRSX010000001">
    <property type="protein sequence ID" value="MBC8561418.1"/>
    <property type="molecule type" value="Genomic_DNA"/>
</dbReference>
<name>A0ABR7MYK2_9FIRM</name>
<proteinExistence type="predicted"/>
<dbReference type="Gene3D" id="3.40.50.1820">
    <property type="entry name" value="alpha/beta hydrolase"/>
    <property type="match status" value="1"/>
</dbReference>
<evidence type="ECO:0000313" key="2">
    <source>
        <dbReference type="Proteomes" id="UP000606193"/>
    </source>
</evidence>
<gene>
    <name evidence="1" type="ORF">H8704_02020</name>
</gene>
<dbReference type="Pfam" id="PF00756">
    <property type="entry name" value="Esterase"/>
    <property type="match status" value="1"/>
</dbReference>
<evidence type="ECO:0000313" key="1">
    <source>
        <dbReference type="EMBL" id="MBC8561418.1"/>
    </source>
</evidence>
<evidence type="ECO:0008006" key="3">
    <source>
        <dbReference type="Google" id="ProtNLM"/>
    </source>
</evidence>
<dbReference type="Proteomes" id="UP000606193">
    <property type="component" value="Unassembled WGS sequence"/>
</dbReference>
<dbReference type="SUPFAM" id="SSF53474">
    <property type="entry name" value="alpha/beta-Hydrolases"/>
    <property type="match status" value="1"/>
</dbReference>
<comment type="caution">
    <text evidence="1">The sequence shown here is derived from an EMBL/GenBank/DDBJ whole genome shotgun (WGS) entry which is preliminary data.</text>
</comment>
<protein>
    <recommendedName>
        <fullName evidence="3">Esterase</fullName>
    </recommendedName>
</protein>
<sequence length="130" mass="14542">MNLENSLAYDNFINDLEKDVMPFVEKTFSVSTGTENTAIAGFSMGGREALYIGIQHPEQFGYVGAVCPAPGLVSGTDTSQHPGQLKDDELKFDKTMDLHICYVWQLLDGTGHDESSVEIYLYNYMQMIFK</sequence>
<dbReference type="PANTHER" id="PTHR48098">
    <property type="entry name" value="ENTEROCHELIN ESTERASE-RELATED"/>
    <property type="match status" value="1"/>
</dbReference>
<organism evidence="1 2">
    <name type="scientific">Jutongia huaianensis</name>
    <dbReference type="NCBI Taxonomy" id="2763668"/>
    <lineage>
        <taxon>Bacteria</taxon>
        <taxon>Bacillati</taxon>
        <taxon>Bacillota</taxon>
        <taxon>Clostridia</taxon>
        <taxon>Lachnospirales</taxon>
        <taxon>Lachnospiraceae</taxon>
        <taxon>Jutongia</taxon>
    </lineage>
</organism>
<dbReference type="InterPro" id="IPR000801">
    <property type="entry name" value="Esterase-like"/>
</dbReference>
<dbReference type="InterPro" id="IPR050583">
    <property type="entry name" value="Mycobacterial_A85_antigen"/>
</dbReference>
<reference evidence="1 2" key="1">
    <citation type="submission" date="2020-08" db="EMBL/GenBank/DDBJ databases">
        <title>Genome public.</title>
        <authorList>
            <person name="Liu C."/>
            <person name="Sun Q."/>
        </authorList>
    </citation>
    <scope>NUCLEOTIDE SEQUENCE [LARGE SCALE GENOMIC DNA]</scope>
    <source>
        <strain evidence="1 2">NSJ-37</strain>
    </source>
</reference>